<comment type="caution">
    <text evidence="4">The sequence shown here is derived from an EMBL/GenBank/DDBJ whole genome shotgun (WGS) entry which is preliminary data.</text>
</comment>
<dbReference type="PANTHER" id="PTHR36335:SF1">
    <property type="entry name" value="CHAPERONE DNAJ-DOMAIN SUPERFAMILY PROTEIN"/>
    <property type="match status" value="1"/>
</dbReference>
<protein>
    <submittedName>
        <fullName evidence="4">DnaJ domain containing protein</fullName>
    </submittedName>
</protein>
<evidence type="ECO:0000256" key="2">
    <source>
        <dbReference type="SAM" id="MobiDB-lite"/>
    </source>
</evidence>
<dbReference type="PROSITE" id="PS50076">
    <property type="entry name" value="DNAJ_2"/>
    <property type="match status" value="1"/>
</dbReference>
<dbReference type="SUPFAM" id="SSF46565">
    <property type="entry name" value="Chaperone J-domain"/>
    <property type="match status" value="1"/>
</dbReference>
<reference evidence="4" key="1">
    <citation type="journal article" date="2023" name="Science">
        <title>Elucidation of the pathway for biosynthesis of saponin adjuvants from the soapbark tree.</title>
        <authorList>
            <person name="Reed J."/>
            <person name="Orme A."/>
            <person name="El-Demerdash A."/>
            <person name="Owen C."/>
            <person name="Martin L.B.B."/>
            <person name="Misra R.C."/>
            <person name="Kikuchi S."/>
            <person name="Rejzek M."/>
            <person name="Martin A.C."/>
            <person name="Harkess A."/>
            <person name="Leebens-Mack J."/>
            <person name="Louveau T."/>
            <person name="Stephenson M.J."/>
            <person name="Osbourn A."/>
        </authorList>
    </citation>
    <scope>NUCLEOTIDE SEQUENCE</scope>
    <source>
        <strain evidence="4">S10</strain>
    </source>
</reference>
<evidence type="ECO:0000259" key="3">
    <source>
        <dbReference type="PROSITE" id="PS50076"/>
    </source>
</evidence>
<feature type="domain" description="J" evidence="3">
    <location>
        <begin position="640"/>
        <end position="703"/>
    </location>
</feature>
<dbReference type="EMBL" id="JARAOO010000010">
    <property type="protein sequence ID" value="KAJ7953945.1"/>
    <property type="molecule type" value="Genomic_DNA"/>
</dbReference>
<organism evidence="4 5">
    <name type="scientific">Quillaja saponaria</name>
    <name type="common">Soap bark tree</name>
    <dbReference type="NCBI Taxonomy" id="32244"/>
    <lineage>
        <taxon>Eukaryota</taxon>
        <taxon>Viridiplantae</taxon>
        <taxon>Streptophyta</taxon>
        <taxon>Embryophyta</taxon>
        <taxon>Tracheophyta</taxon>
        <taxon>Spermatophyta</taxon>
        <taxon>Magnoliopsida</taxon>
        <taxon>eudicotyledons</taxon>
        <taxon>Gunneridae</taxon>
        <taxon>Pentapetalae</taxon>
        <taxon>rosids</taxon>
        <taxon>fabids</taxon>
        <taxon>Fabales</taxon>
        <taxon>Quillajaceae</taxon>
        <taxon>Quillaja</taxon>
    </lineage>
</organism>
<dbReference type="CDD" id="cd06257">
    <property type="entry name" value="DnaJ"/>
    <property type="match status" value="1"/>
</dbReference>
<evidence type="ECO:0000256" key="1">
    <source>
        <dbReference type="SAM" id="Coils"/>
    </source>
</evidence>
<name>A0AAD7L983_QUISA</name>
<dbReference type="Gene3D" id="1.10.287.110">
    <property type="entry name" value="DnaJ domain"/>
    <property type="match status" value="1"/>
</dbReference>
<accession>A0AAD7L983</accession>
<dbReference type="KEGG" id="qsa:O6P43_025579"/>
<evidence type="ECO:0000313" key="4">
    <source>
        <dbReference type="EMBL" id="KAJ7953945.1"/>
    </source>
</evidence>
<sequence length="703" mass="78347">MIGKGVLREQFQPRACSGKKTSRSSQVKWDCENVVFIDVDSDSLDDVVIIDVPESVCSSSVPRKGTRGPFPGVISIDDDVDPRVIAESGGELDSDASTSKSCSTASDYMHNPEQLDDDDCCVVYERKSAFKFQKSRQTCSKNASGRNCFGFDLQPEIGSSESDCSDCEIIEGSFKKSREQWEKASLKRKYHAFNVQSGFDEQACVSGSHSYTNVEVENRAEPQSGTPECAATSSGNYMKENLFSSGASDDSCMDDAYFNCGMESTHQGTDQKVNDESFKTFKPGSVAETDPIDRNSNFGTCGEDSCPGSGWKSYNGVDVTGSSSENYMKENLFSSGASHDGHMGGTYFNTGMEKTPQESDQKVDDECFKTFKPGSVKEADSLDRNCNFGTCREDSCPGTGWKGYSGVGVTGSSRSNQEMSAKKYKVMSSNQEEIKNLVGHDKDTSSTKGGVSSRAACSCDASSGVRHVNCDRVFSKCHSSCHSQVNYGGALKEKVGHVPEEFLFCNTASPGKSDIRKPSDVRNELHAQHGDVSSSGEKDIINEREKLKETDEYKRAIEEEWASRQRQLQIQAEEAQRLRRRKKAESMRFLDMQRRQKQRVEEVRETQKKDEEKMNLKEQLRIEIRKHLNKLEMTCTDMMSLLRSLGIQVGGDFKPMSQEVHAAYKRALLKFHPDRASKSDMRQQVEAEERFKLISRMKEKFLS</sequence>
<evidence type="ECO:0000313" key="5">
    <source>
        <dbReference type="Proteomes" id="UP001163823"/>
    </source>
</evidence>
<proteinExistence type="predicted"/>
<gene>
    <name evidence="4" type="ORF">O6P43_025579</name>
</gene>
<feature type="coiled-coil region" evidence="1">
    <location>
        <begin position="565"/>
        <end position="610"/>
    </location>
</feature>
<keyword evidence="1" id="KW-0175">Coiled coil</keyword>
<keyword evidence="5" id="KW-1185">Reference proteome</keyword>
<dbReference type="Proteomes" id="UP001163823">
    <property type="component" value="Chromosome 10"/>
</dbReference>
<dbReference type="AlphaFoldDB" id="A0AAD7L983"/>
<feature type="compositionally biased region" description="Basic and acidic residues" evidence="2">
    <location>
        <begin position="513"/>
        <end position="529"/>
    </location>
</feature>
<dbReference type="InterPro" id="IPR036869">
    <property type="entry name" value="J_dom_sf"/>
</dbReference>
<feature type="region of interest" description="Disordered" evidence="2">
    <location>
        <begin position="513"/>
        <end position="537"/>
    </location>
</feature>
<dbReference type="PANTHER" id="PTHR36335">
    <property type="entry name" value="CHAPERONE DNAJ-DOMAIN SUPERFAMILY PROTEIN"/>
    <property type="match status" value="1"/>
</dbReference>
<dbReference type="InterPro" id="IPR001623">
    <property type="entry name" value="DnaJ_domain"/>
</dbReference>